<keyword evidence="8" id="KW-0539">Nucleus</keyword>
<evidence type="ECO:0000256" key="7">
    <source>
        <dbReference type="ARBA" id="ARBA00023163"/>
    </source>
</evidence>
<keyword evidence="5" id="KW-0805">Transcription regulation</keyword>
<dbReference type="GO" id="GO:0003723">
    <property type="term" value="F:RNA binding"/>
    <property type="evidence" value="ECO:0007669"/>
    <property type="project" value="UniProtKB-UniRule"/>
</dbReference>
<dbReference type="InterPro" id="IPR034605">
    <property type="entry name" value="PGC-1"/>
</dbReference>
<dbReference type="InParanoid" id="A0A455BJM1"/>
<evidence type="ECO:0000256" key="8">
    <source>
        <dbReference type="ARBA" id="ARBA00023242"/>
    </source>
</evidence>
<dbReference type="AlphaFoldDB" id="A0A455BJM1"/>
<dbReference type="KEGG" id="pcad:114486779"/>
<evidence type="ECO:0000256" key="1">
    <source>
        <dbReference type="ARBA" id="ARBA00004123"/>
    </source>
</evidence>
<evidence type="ECO:0000256" key="3">
    <source>
        <dbReference type="ARBA" id="ARBA00022737"/>
    </source>
</evidence>
<dbReference type="FunFam" id="3.30.70.330:FF:000353">
    <property type="entry name" value="PPARG coactivator 1 beta"/>
    <property type="match status" value="1"/>
</dbReference>
<evidence type="ECO:0000256" key="4">
    <source>
        <dbReference type="ARBA" id="ARBA00022884"/>
    </source>
</evidence>
<keyword evidence="6" id="KW-0010">Activator</keyword>
<organism evidence="12 13">
    <name type="scientific">Physeter macrocephalus</name>
    <name type="common">Sperm whale</name>
    <name type="synonym">Physeter catodon</name>
    <dbReference type="NCBI Taxonomy" id="9755"/>
    <lineage>
        <taxon>Eukaryota</taxon>
        <taxon>Metazoa</taxon>
        <taxon>Chordata</taxon>
        <taxon>Craniata</taxon>
        <taxon>Vertebrata</taxon>
        <taxon>Euteleostomi</taxon>
        <taxon>Mammalia</taxon>
        <taxon>Eutheria</taxon>
        <taxon>Laurasiatheria</taxon>
        <taxon>Artiodactyla</taxon>
        <taxon>Whippomorpha</taxon>
        <taxon>Cetacea</taxon>
        <taxon>Odontoceti</taxon>
        <taxon>Physeteridae</taxon>
        <taxon>Physeter</taxon>
    </lineage>
</organism>
<evidence type="ECO:0000259" key="11">
    <source>
        <dbReference type="PROSITE" id="PS50102"/>
    </source>
</evidence>
<sequence>MKREGLSTPIGIERFTRFMISKVVVLSDLIPEAGRRCESRGSCSDRAPSVRHTRKRREKAIGEGRVVYVRNLSSDMSSRELKRRFEVFGEIVECQVLTRSKRGEKYGFITYRCSEHAALSLRNGAALRKRSEPSFQLSYGGLRHFCWPRYTDYDSNSEEALPASVKTKYEAMDFDSLLKEAQQSLH</sequence>
<dbReference type="PANTHER" id="PTHR15528">
    <property type="entry name" value="PEROXISOME PROLIFERATOR ACTIVATED RECEPTOR GAMMA COACTIVATOR 1 PGC-1 -RELATED"/>
    <property type="match status" value="1"/>
</dbReference>
<evidence type="ECO:0000313" key="13">
    <source>
        <dbReference type="RefSeq" id="XP_028349170.1"/>
    </source>
</evidence>
<accession>A0A455BJM1</accession>
<gene>
    <name evidence="13" type="primary">PPARGC1B</name>
</gene>
<dbReference type="InterPro" id="IPR012677">
    <property type="entry name" value="Nucleotide-bd_a/b_plait_sf"/>
</dbReference>
<keyword evidence="12" id="KW-1185">Reference proteome</keyword>
<dbReference type="GO" id="GO:0005634">
    <property type="term" value="C:nucleus"/>
    <property type="evidence" value="ECO:0007669"/>
    <property type="project" value="UniProtKB-SubCell"/>
</dbReference>
<dbReference type="OrthoDB" id="10047851at2759"/>
<dbReference type="CTD" id="133522"/>
<dbReference type="GeneID" id="114486779"/>
<keyword evidence="7" id="KW-0804">Transcription</keyword>
<evidence type="ECO:0000313" key="12">
    <source>
        <dbReference type="Proteomes" id="UP000248484"/>
    </source>
</evidence>
<reference evidence="13" key="1">
    <citation type="submission" date="2025-08" db="UniProtKB">
        <authorList>
            <consortium name="RefSeq"/>
        </authorList>
    </citation>
    <scope>IDENTIFICATION</scope>
    <source>
        <tissue evidence="13">Muscle</tissue>
    </source>
</reference>
<evidence type="ECO:0000256" key="9">
    <source>
        <dbReference type="ARBA" id="ARBA00069107"/>
    </source>
</evidence>
<dbReference type="InterPro" id="IPR000504">
    <property type="entry name" value="RRM_dom"/>
</dbReference>
<dbReference type="GO" id="GO:0003712">
    <property type="term" value="F:transcription coregulator activity"/>
    <property type="evidence" value="ECO:0007669"/>
    <property type="project" value="InterPro"/>
</dbReference>
<dbReference type="RefSeq" id="XP_028349170.1">
    <property type="nucleotide sequence ID" value="XM_028493369.2"/>
</dbReference>
<keyword evidence="4 10" id="KW-0694">RNA-binding</keyword>
<dbReference type="PROSITE" id="PS50102">
    <property type="entry name" value="RRM"/>
    <property type="match status" value="1"/>
</dbReference>
<keyword evidence="13" id="KW-0675">Receptor</keyword>
<protein>
    <recommendedName>
        <fullName evidence="9">Peroxisome proliferator-activated receptor gamma coactivator 1-beta</fullName>
    </recommendedName>
</protein>
<evidence type="ECO:0000256" key="10">
    <source>
        <dbReference type="PROSITE-ProRule" id="PRU00176"/>
    </source>
</evidence>
<evidence type="ECO:0000256" key="5">
    <source>
        <dbReference type="ARBA" id="ARBA00023015"/>
    </source>
</evidence>
<keyword evidence="3" id="KW-0677">Repeat</keyword>
<dbReference type="PANTHER" id="PTHR15528:SF12">
    <property type="entry name" value="PEROXISOME PROLIFERATOR-ACTIVATED RECEPTOR GAMMA COACTIVATOR 1-BETA"/>
    <property type="match status" value="1"/>
</dbReference>
<evidence type="ECO:0000256" key="6">
    <source>
        <dbReference type="ARBA" id="ARBA00023159"/>
    </source>
</evidence>
<comment type="subcellular location">
    <subcellularLocation>
        <location evidence="1">Nucleus</location>
    </subcellularLocation>
</comment>
<dbReference type="Gene3D" id="3.30.70.330">
    <property type="match status" value="1"/>
</dbReference>
<dbReference type="Proteomes" id="UP000248484">
    <property type="component" value="Chromosome 8"/>
</dbReference>
<keyword evidence="2" id="KW-0597">Phosphoprotein</keyword>
<evidence type="ECO:0000256" key="2">
    <source>
        <dbReference type="ARBA" id="ARBA00022553"/>
    </source>
</evidence>
<dbReference type="InterPro" id="IPR035979">
    <property type="entry name" value="RBD_domain_sf"/>
</dbReference>
<proteinExistence type="predicted"/>
<feature type="domain" description="RRM" evidence="11">
    <location>
        <begin position="65"/>
        <end position="130"/>
    </location>
</feature>
<dbReference type="SUPFAM" id="SSF54928">
    <property type="entry name" value="RNA-binding domain, RBD"/>
    <property type="match status" value="1"/>
</dbReference>
<dbReference type="SMART" id="SM00360">
    <property type="entry name" value="RRM"/>
    <property type="match status" value="1"/>
</dbReference>
<name>A0A455BJM1_PHYMC</name>
<dbReference type="GO" id="GO:0045944">
    <property type="term" value="P:positive regulation of transcription by RNA polymerase II"/>
    <property type="evidence" value="ECO:0007669"/>
    <property type="project" value="TreeGrafter"/>
</dbReference>
<dbReference type="Pfam" id="PF00076">
    <property type="entry name" value="RRM_1"/>
    <property type="match status" value="1"/>
</dbReference>